<dbReference type="Proteomes" id="UP001060085">
    <property type="component" value="Linkage Group LG01"/>
</dbReference>
<reference evidence="2" key="1">
    <citation type="journal article" date="2023" name="Nat. Plants">
        <title>Single-cell RNA sequencing provides a high-resolution roadmap for understanding the multicellular compartmentation of specialized metabolism.</title>
        <authorList>
            <person name="Sun S."/>
            <person name="Shen X."/>
            <person name="Li Y."/>
            <person name="Li Y."/>
            <person name="Wang S."/>
            <person name="Li R."/>
            <person name="Zhang H."/>
            <person name="Shen G."/>
            <person name="Guo B."/>
            <person name="Wei J."/>
            <person name="Xu J."/>
            <person name="St-Pierre B."/>
            <person name="Chen S."/>
            <person name="Sun C."/>
        </authorList>
    </citation>
    <scope>NUCLEOTIDE SEQUENCE [LARGE SCALE GENOMIC DNA]</scope>
</reference>
<dbReference type="EMBL" id="CM044701">
    <property type="protein sequence ID" value="KAI5682997.1"/>
    <property type="molecule type" value="Genomic_DNA"/>
</dbReference>
<evidence type="ECO:0000313" key="2">
    <source>
        <dbReference type="Proteomes" id="UP001060085"/>
    </source>
</evidence>
<evidence type="ECO:0000313" key="1">
    <source>
        <dbReference type="EMBL" id="KAI5682997.1"/>
    </source>
</evidence>
<gene>
    <name evidence="1" type="ORF">M9H77_04225</name>
</gene>
<protein>
    <submittedName>
        <fullName evidence="1">Uncharacterized protein</fullName>
    </submittedName>
</protein>
<proteinExistence type="predicted"/>
<organism evidence="1 2">
    <name type="scientific">Catharanthus roseus</name>
    <name type="common">Madagascar periwinkle</name>
    <name type="synonym">Vinca rosea</name>
    <dbReference type="NCBI Taxonomy" id="4058"/>
    <lineage>
        <taxon>Eukaryota</taxon>
        <taxon>Viridiplantae</taxon>
        <taxon>Streptophyta</taxon>
        <taxon>Embryophyta</taxon>
        <taxon>Tracheophyta</taxon>
        <taxon>Spermatophyta</taxon>
        <taxon>Magnoliopsida</taxon>
        <taxon>eudicotyledons</taxon>
        <taxon>Gunneridae</taxon>
        <taxon>Pentapetalae</taxon>
        <taxon>asterids</taxon>
        <taxon>lamiids</taxon>
        <taxon>Gentianales</taxon>
        <taxon>Apocynaceae</taxon>
        <taxon>Rauvolfioideae</taxon>
        <taxon>Vinceae</taxon>
        <taxon>Catharanthinae</taxon>
        <taxon>Catharanthus</taxon>
    </lineage>
</organism>
<comment type="caution">
    <text evidence="1">The sequence shown here is derived from an EMBL/GenBank/DDBJ whole genome shotgun (WGS) entry which is preliminary data.</text>
</comment>
<sequence>MDHEEERMDIDMDAPIAVALKKRKKKRTKVQEQSEEEVVEGRVDTHEGDIPHRTTISLFDTSVENHFEAVDTICKLCGEPENPNLDPAEVDRLSSSITFLREWRHFKYPPRTMRFAFQNDSKEGKDVFDQINLPQFSSAAVPRVHRKGYPGRNVFRILYILVESKRILTGLNKGLKFLGLSKDYVMYVGGPVWALDWCPRVNLISDSDIRTEVPLRALVISFPYLSSRFSIFFPFASEGELQGRKLNPIDLCPSHLKLANQGYDFIAVAAHPPDSTYHKMGAPLTGRGAIQIWCLLNENTKKHEPSHIQKKQKKGSGKSKTEKVESNIPQKPRGRPRKYPLNESGNKLDPEMQRKPKGRPRKHPVKESANVLDSISEEVQPLAIQCLDSPSSLSIDVATSNICKHVCERDSGLEQEVAYSAGSTIQSVKKKNSNIQRKPRGRPRKDLVNEPAKVIDSIIEEVQPLAIQCLEHSHALRSVEKHAVLDQEVAGNTVSMNNSKSKIDSNIQQKSRETPRKGLVNDSANMINSITKEQSLAVQCLENSTTLLSTDMVTPSTHEHVSPKDSGLKQGSAEHTVVDHKSASPKLRRSEVCIRKNFQAPESALPLLMQDESGKVSFVHSQTTADPDFMMSKDNVIPFCSAKSARSVPKDVSLPRMVLCLAHNGKVAWDLKWRPSNVYDKQRMGYLAVLLGNGALEVLSAFGSASENIKFIESLCYTYDMALLTTSVLKMLRCASIKLYSCNQIIKLFDLDNLVMTGIILQLTIPLRWEVPFPRTVKVIYSRSQKENTDPRFIKLQPVFRCSALKCGDRQSIPLTLEWSSSSPHDMILAGCHDGVVALWKFSPSGSSVDTRPLLCFSADTVPIRALSWAPIESCSESANVIVTAGQKGLKFWDIRMLTSDPFRPLWDFPLQKIIYSLDWLTDPSTLFACSCVVASLDDGSIRFLSLLTSSNDIPVTGTPFVGSAVKGLHSYSCSSFPIWSIQASRLSGVDPTAPTNPSTATVDARLAEAVTTVQFQILLLSVFTCIKLVSRQVLSCGFMAARGGRGNRGCGGRYVTLEIFEGLREQVTQLTQLVTQVLGNQNHRKGSDNGSDSNQ</sequence>
<keyword evidence="2" id="KW-1185">Reference proteome</keyword>
<accession>A0ACC0CDQ4</accession>
<name>A0ACC0CDQ4_CATRO</name>